<evidence type="ECO:0000313" key="3">
    <source>
        <dbReference type="EMBL" id="ACF07588.1"/>
    </source>
</evidence>
<gene>
    <name evidence="3" type="ordered locus">MARTH_orf871</name>
</gene>
<dbReference type="InterPro" id="IPR035437">
    <property type="entry name" value="SNase_OB-fold_sf"/>
</dbReference>
<dbReference type="PROSITE" id="PS50830">
    <property type="entry name" value="TNASE_3"/>
    <property type="match status" value="1"/>
</dbReference>
<dbReference type="RefSeq" id="WP_012498545.1">
    <property type="nucleotide sequence ID" value="NC_011025.1"/>
</dbReference>
<dbReference type="SUPFAM" id="SSF50199">
    <property type="entry name" value="Staphylococcal nuclease"/>
    <property type="match status" value="1"/>
</dbReference>
<dbReference type="InterPro" id="IPR016071">
    <property type="entry name" value="Staphylococal_nuclease_OB-fold"/>
</dbReference>
<keyword evidence="3" id="KW-0449">Lipoprotein</keyword>
<dbReference type="AlphaFoldDB" id="B3PNI6"/>
<dbReference type="Gene3D" id="2.40.50.90">
    <property type="match status" value="1"/>
</dbReference>
<name>B3PNI6_META1</name>
<reference evidence="3 4" key="1">
    <citation type="journal article" date="2008" name="Infect. Immun.">
        <title>Genome of Mycoplasma arthritidis.</title>
        <authorList>
            <person name="Dybvig K."/>
            <person name="Zuhua C."/>
            <person name="Lao P."/>
            <person name="Jordan D.S."/>
            <person name="French C.T."/>
            <person name="Tu A.H."/>
            <person name="Loraine A.E."/>
        </authorList>
    </citation>
    <scope>NUCLEOTIDE SEQUENCE [LARGE SCALE GENOMIC DNA]</scope>
    <source>
        <strain evidence="3 4">158L3-1</strain>
    </source>
</reference>
<dbReference type="SMART" id="SM00318">
    <property type="entry name" value="SNc"/>
    <property type="match status" value="1"/>
</dbReference>
<feature type="domain" description="TNase-like" evidence="2">
    <location>
        <begin position="60"/>
        <end position="217"/>
    </location>
</feature>
<dbReference type="Proteomes" id="UP000008812">
    <property type="component" value="Chromosome"/>
</dbReference>
<organism evidence="3 4">
    <name type="scientific">Metamycoplasma arthritidis (strain 158L3-1)</name>
    <name type="common">Mycoplasma arthritidis</name>
    <dbReference type="NCBI Taxonomy" id="243272"/>
    <lineage>
        <taxon>Bacteria</taxon>
        <taxon>Bacillati</taxon>
        <taxon>Mycoplasmatota</taxon>
        <taxon>Mycoplasmoidales</taxon>
        <taxon>Metamycoplasmataceae</taxon>
        <taxon>Metamycoplasma</taxon>
    </lineage>
</organism>
<dbReference type="STRING" id="243272.MARTH_orf871"/>
<keyword evidence="4" id="KW-1185">Reference proteome</keyword>
<evidence type="ECO:0000256" key="1">
    <source>
        <dbReference type="SAM" id="SignalP"/>
    </source>
</evidence>
<proteinExistence type="predicted"/>
<dbReference type="HOGENOM" id="CLU_1183973_0_0_14"/>
<feature type="signal peptide" evidence="1">
    <location>
        <begin position="1"/>
        <end position="19"/>
    </location>
</feature>
<dbReference type="EMBL" id="CP001047">
    <property type="protein sequence ID" value="ACF07588.1"/>
    <property type="molecule type" value="Genomic_DNA"/>
</dbReference>
<dbReference type="KEGG" id="mat:MARTH_orf871"/>
<feature type="chain" id="PRO_5002796860" evidence="1">
    <location>
        <begin position="20"/>
        <end position="234"/>
    </location>
</feature>
<sequence length="234" mass="26604">MKINKILKLSPFAIATILAAPIALTSCINPKQEKNLTHEYGKEAEFTKKYPFSKELEANKATKININQIIDGDTIVDSDNNKYRLAGINAPETWDNQNKRPTAGKQALYGNLAKKYAAKLIEDQNIKEIFVVPQKTKKGTSNISDKFGRIVAIVYYKTPSNEYYNFNAQMVRYGLVRKQYISLSKSSIYYTKNVEYFNLLQESEELAKKEGLGIWKPSDENGVVGDQITKIYPR</sequence>
<dbReference type="Pfam" id="PF00565">
    <property type="entry name" value="SNase"/>
    <property type="match status" value="1"/>
</dbReference>
<accession>B3PNI6</accession>
<evidence type="ECO:0000259" key="2">
    <source>
        <dbReference type="PROSITE" id="PS50830"/>
    </source>
</evidence>
<evidence type="ECO:0000313" key="4">
    <source>
        <dbReference type="Proteomes" id="UP000008812"/>
    </source>
</evidence>
<keyword evidence="1" id="KW-0732">Signal</keyword>
<dbReference type="PROSITE" id="PS51257">
    <property type="entry name" value="PROKAR_LIPOPROTEIN"/>
    <property type="match status" value="1"/>
</dbReference>
<protein>
    <submittedName>
        <fullName evidence="3">Nuclease, lipoprotein</fullName>
    </submittedName>
</protein>
<dbReference type="eggNOG" id="COG1525">
    <property type="taxonomic scope" value="Bacteria"/>
</dbReference>